<protein>
    <submittedName>
        <fullName evidence="2">Uncharacterized protein</fullName>
    </submittedName>
</protein>
<evidence type="ECO:0000256" key="1">
    <source>
        <dbReference type="SAM" id="MobiDB-lite"/>
    </source>
</evidence>
<dbReference type="Proteomes" id="UP000266673">
    <property type="component" value="Unassembled WGS sequence"/>
</dbReference>
<evidence type="ECO:0000313" key="2">
    <source>
        <dbReference type="EMBL" id="RIB22675.1"/>
    </source>
</evidence>
<sequence>MNNSATTTAITTIEPTRRRYKANRETALQVTAMVKLEKKKKEVEGVKKGKKKKEVDVKKEKEKERSRRCKKRKEKERSRRCKKEKEKKEVEEKIERIIERH</sequence>
<comment type="caution">
    <text evidence="2">The sequence shown here is derived from an EMBL/GenBank/DDBJ whole genome shotgun (WGS) entry which is preliminary data.</text>
</comment>
<feature type="compositionally biased region" description="Basic and acidic residues" evidence="1">
    <location>
        <begin position="43"/>
        <end position="65"/>
    </location>
</feature>
<feature type="compositionally biased region" description="Basic residues" evidence="1">
    <location>
        <begin position="66"/>
        <end position="82"/>
    </location>
</feature>
<dbReference type="AlphaFoldDB" id="A0A397VJK9"/>
<feature type="region of interest" description="Disordered" evidence="1">
    <location>
        <begin position="43"/>
        <end position="101"/>
    </location>
</feature>
<gene>
    <name evidence="2" type="ORF">C2G38_2173369</name>
</gene>
<organism evidence="2 3">
    <name type="scientific">Gigaspora rosea</name>
    <dbReference type="NCBI Taxonomy" id="44941"/>
    <lineage>
        <taxon>Eukaryota</taxon>
        <taxon>Fungi</taxon>
        <taxon>Fungi incertae sedis</taxon>
        <taxon>Mucoromycota</taxon>
        <taxon>Glomeromycotina</taxon>
        <taxon>Glomeromycetes</taxon>
        <taxon>Diversisporales</taxon>
        <taxon>Gigasporaceae</taxon>
        <taxon>Gigaspora</taxon>
    </lineage>
</organism>
<name>A0A397VJK9_9GLOM</name>
<proteinExistence type="predicted"/>
<reference evidence="2 3" key="1">
    <citation type="submission" date="2018-06" db="EMBL/GenBank/DDBJ databases">
        <title>Comparative genomics reveals the genomic features of Rhizophagus irregularis, R. cerebriforme, R. diaphanum and Gigaspora rosea, and their symbiotic lifestyle signature.</title>
        <authorList>
            <person name="Morin E."/>
            <person name="San Clemente H."/>
            <person name="Chen E.C.H."/>
            <person name="De La Providencia I."/>
            <person name="Hainaut M."/>
            <person name="Kuo A."/>
            <person name="Kohler A."/>
            <person name="Murat C."/>
            <person name="Tang N."/>
            <person name="Roy S."/>
            <person name="Loubradou J."/>
            <person name="Henrissat B."/>
            <person name="Grigoriev I.V."/>
            <person name="Corradi N."/>
            <person name="Roux C."/>
            <person name="Martin F.M."/>
        </authorList>
    </citation>
    <scope>NUCLEOTIDE SEQUENCE [LARGE SCALE GENOMIC DNA]</scope>
    <source>
        <strain evidence="2 3">DAOM 194757</strain>
    </source>
</reference>
<dbReference type="EMBL" id="QKWP01000298">
    <property type="protein sequence ID" value="RIB22675.1"/>
    <property type="molecule type" value="Genomic_DNA"/>
</dbReference>
<keyword evidence="3" id="KW-1185">Reference proteome</keyword>
<feature type="compositionally biased region" description="Basic and acidic residues" evidence="1">
    <location>
        <begin position="83"/>
        <end position="101"/>
    </location>
</feature>
<evidence type="ECO:0000313" key="3">
    <source>
        <dbReference type="Proteomes" id="UP000266673"/>
    </source>
</evidence>
<accession>A0A397VJK9</accession>